<dbReference type="AlphaFoldDB" id="A0ABD0JVE7"/>
<evidence type="ECO:0000256" key="1">
    <source>
        <dbReference type="ARBA" id="ARBA00023157"/>
    </source>
</evidence>
<organism evidence="2 3">
    <name type="scientific">Batillaria attramentaria</name>
    <dbReference type="NCBI Taxonomy" id="370345"/>
    <lineage>
        <taxon>Eukaryota</taxon>
        <taxon>Metazoa</taxon>
        <taxon>Spiralia</taxon>
        <taxon>Lophotrochozoa</taxon>
        <taxon>Mollusca</taxon>
        <taxon>Gastropoda</taxon>
        <taxon>Caenogastropoda</taxon>
        <taxon>Sorbeoconcha</taxon>
        <taxon>Cerithioidea</taxon>
        <taxon>Batillariidae</taxon>
        <taxon>Batillaria</taxon>
    </lineage>
</organism>
<evidence type="ECO:0000313" key="3">
    <source>
        <dbReference type="Proteomes" id="UP001519460"/>
    </source>
</evidence>
<gene>
    <name evidence="2" type="ORF">BaRGS_00030064</name>
</gene>
<keyword evidence="3" id="KW-1185">Reference proteome</keyword>
<comment type="caution">
    <text evidence="2">The sequence shown here is derived from an EMBL/GenBank/DDBJ whole genome shotgun (WGS) entry which is preliminary data.</text>
</comment>
<accession>A0ABD0JVE7</accession>
<protein>
    <submittedName>
        <fullName evidence="2">Uncharacterized protein</fullName>
    </submittedName>
</protein>
<name>A0ABD0JVE7_9CAEN</name>
<feature type="non-terminal residue" evidence="2">
    <location>
        <position position="1"/>
    </location>
</feature>
<dbReference type="Gene3D" id="3.10.250.10">
    <property type="entry name" value="SRCR-like domain"/>
    <property type="match status" value="1"/>
</dbReference>
<proteinExistence type="predicted"/>
<keyword evidence="1" id="KW-1015">Disulfide bond</keyword>
<sequence>QKAEVIQAYGGGSGDILLHGLRCKGSVPRLRDCSWQEQEKVDDIIRHHADFCTHTYDVGVDCG</sequence>
<dbReference type="SUPFAM" id="SSF56487">
    <property type="entry name" value="SRCR-like"/>
    <property type="match status" value="1"/>
</dbReference>
<dbReference type="Proteomes" id="UP001519460">
    <property type="component" value="Unassembled WGS sequence"/>
</dbReference>
<evidence type="ECO:0000313" key="2">
    <source>
        <dbReference type="EMBL" id="KAK7478679.1"/>
    </source>
</evidence>
<feature type="non-terminal residue" evidence="2">
    <location>
        <position position="63"/>
    </location>
</feature>
<dbReference type="InterPro" id="IPR036772">
    <property type="entry name" value="SRCR-like_dom_sf"/>
</dbReference>
<reference evidence="2 3" key="1">
    <citation type="journal article" date="2023" name="Sci. Data">
        <title>Genome assembly of the Korean intertidal mud-creeper Batillaria attramentaria.</title>
        <authorList>
            <person name="Patra A.K."/>
            <person name="Ho P.T."/>
            <person name="Jun S."/>
            <person name="Lee S.J."/>
            <person name="Kim Y."/>
            <person name="Won Y.J."/>
        </authorList>
    </citation>
    <scope>NUCLEOTIDE SEQUENCE [LARGE SCALE GENOMIC DNA]</scope>
    <source>
        <strain evidence="2">Wonlab-2016</strain>
    </source>
</reference>
<dbReference type="EMBL" id="JACVVK020000319">
    <property type="protein sequence ID" value="KAK7478679.1"/>
    <property type="molecule type" value="Genomic_DNA"/>
</dbReference>